<dbReference type="PRINTS" id="PR00412">
    <property type="entry name" value="EPOXHYDRLASE"/>
</dbReference>
<dbReference type="AlphaFoldDB" id="A0AAE0TMV1"/>
<dbReference type="PANTHER" id="PTHR43798">
    <property type="entry name" value="MONOACYLGLYCEROL LIPASE"/>
    <property type="match status" value="1"/>
</dbReference>
<evidence type="ECO:0000259" key="1">
    <source>
        <dbReference type="Pfam" id="PF12697"/>
    </source>
</evidence>
<dbReference type="GO" id="GO:0047372">
    <property type="term" value="F:monoacylglycerol lipase activity"/>
    <property type="evidence" value="ECO:0007669"/>
    <property type="project" value="TreeGrafter"/>
</dbReference>
<comment type="caution">
    <text evidence="2">The sequence shown here is derived from an EMBL/GenBank/DDBJ whole genome shotgun (WGS) entry which is preliminary data.</text>
</comment>
<dbReference type="Pfam" id="PF12697">
    <property type="entry name" value="Abhydrolase_6"/>
    <property type="match status" value="1"/>
</dbReference>
<dbReference type="Gene3D" id="3.40.50.1820">
    <property type="entry name" value="alpha/beta hydrolase"/>
    <property type="match status" value="1"/>
</dbReference>
<proteinExistence type="predicted"/>
<sequence>MSTTKQIKTSGGTLSLEITGSGPLVICCHGMGDTRDAFVPFAQQFSSNGYTVANMDARGHGESSTTFTSYGDLATAADYLTITHELNLGPAILAGNSFAGASAIIAAGQAPELIAGIILLAPFARNPMGALGTYLVPAMFTQPWGPTVWRYYAPTLWPGLDKKAATDRAIKTKTSLTRPGRWSAFHKTVRGLDHSVATPWLAKVKAPVLMVMGDKDPDYSDPKKEAEWILSQFSQGGELMVLEGVGHGPMFERPEEVGSRALEFVSKVEKREGKFVVRG</sequence>
<dbReference type="EMBL" id="JAUTXT010000075">
    <property type="protein sequence ID" value="KAK3669665.1"/>
    <property type="molecule type" value="Genomic_DNA"/>
</dbReference>
<dbReference type="InterPro" id="IPR000073">
    <property type="entry name" value="AB_hydrolase_1"/>
</dbReference>
<reference evidence="2" key="1">
    <citation type="submission" date="2023-07" db="EMBL/GenBank/DDBJ databases">
        <title>Black Yeasts Isolated from many extreme environments.</title>
        <authorList>
            <person name="Coleine C."/>
            <person name="Stajich J.E."/>
            <person name="Selbmann L."/>
        </authorList>
    </citation>
    <scope>NUCLEOTIDE SEQUENCE</scope>
    <source>
        <strain evidence="2">CCFEE 5485</strain>
    </source>
</reference>
<feature type="domain" description="AB hydrolase-1" evidence="1">
    <location>
        <begin position="25"/>
        <end position="257"/>
    </location>
</feature>
<keyword evidence="3" id="KW-1185">Reference proteome</keyword>
<dbReference type="InterPro" id="IPR029058">
    <property type="entry name" value="AB_hydrolase_fold"/>
</dbReference>
<dbReference type="GO" id="GO:0046464">
    <property type="term" value="P:acylglycerol catabolic process"/>
    <property type="evidence" value="ECO:0007669"/>
    <property type="project" value="TreeGrafter"/>
</dbReference>
<dbReference type="PANTHER" id="PTHR43798:SF5">
    <property type="entry name" value="MONOACYLGLYCEROL LIPASE ABHD6"/>
    <property type="match status" value="1"/>
</dbReference>
<evidence type="ECO:0000313" key="3">
    <source>
        <dbReference type="Proteomes" id="UP001274830"/>
    </source>
</evidence>
<gene>
    <name evidence="2" type="ORF">LTR78_010417</name>
</gene>
<protein>
    <recommendedName>
        <fullName evidence="1">AB hydrolase-1 domain-containing protein</fullName>
    </recommendedName>
</protein>
<organism evidence="2 3">
    <name type="scientific">Recurvomyces mirabilis</name>
    <dbReference type="NCBI Taxonomy" id="574656"/>
    <lineage>
        <taxon>Eukaryota</taxon>
        <taxon>Fungi</taxon>
        <taxon>Dikarya</taxon>
        <taxon>Ascomycota</taxon>
        <taxon>Pezizomycotina</taxon>
        <taxon>Dothideomycetes</taxon>
        <taxon>Dothideomycetidae</taxon>
        <taxon>Mycosphaerellales</taxon>
        <taxon>Teratosphaeriaceae</taxon>
        <taxon>Recurvomyces</taxon>
    </lineage>
</organism>
<evidence type="ECO:0000313" key="2">
    <source>
        <dbReference type="EMBL" id="KAK3669665.1"/>
    </source>
</evidence>
<dbReference type="Proteomes" id="UP001274830">
    <property type="component" value="Unassembled WGS sequence"/>
</dbReference>
<dbReference type="InterPro" id="IPR050266">
    <property type="entry name" value="AB_hydrolase_sf"/>
</dbReference>
<dbReference type="SUPFAM" id="SSF53474">
    <property type="entry name" value="alpha/beta-Hydrolases"/>
    <property type="match status" value="1"/>
</dbReference>
<accession>A0AAE0TMV1</accession>
<dbReference type="GO" id="GO:0016020">
    <property type="term" value="C:membrane"/>
    <property type="evidence" value="ECO:0007669"/>
    <property type="project" value="TreeGrafter"/>
</dbReference>
<name>A0AAE0TMV1_9PEZI</name>
<dbReference type="InterPro" id="IPR000639">
    <property type="entry name" value="Epox_hydrolase-like"/>
</dbReference>